<dbReference type="Proteomes" id="UP001165960">
    <property type="component" value="Unassembled WGS sequence"/>
</dbReference>
<comment type="caution">
    <text evidence="1">The sequence shown here is derived from an EMBL/GenBank/DDBJ whole genome shotgun (WGS) entry which is preliminary data.</text>
</comment>
<sequence>MPLGWKSVATEHCALILTNPKLHFVAKEKLHGGWLIKAKINYDDRTSFSVYLVYAPAKRKPNRTFWQKLGTLEVEGLVIFLGDVNTVANPLYDIYGANKERRFGSKAYINTLNILQIQDALVRKCQCL</sequence>
<gene>
    <name evidence="1" type="ORF">DSO57_1027114</name>
</gene>
<keyword evidence="2" id="KW-1185">Reference proteome</keyword>
<name>A0ACC2UAX3_9FUNG</name>
<proteinExistence type="predicted"/>
<organism evidence="1 2">
    <name type="scientific">Entomophthora muscae</name>
    <dbReference type="NCBI Taxonomy" id="34485"/>
    <lineage>
        <taxon>Eukaryota</taxon>
        <taxon>Fungi</taxon>
        <taxon>Fungi incertae sedis</taxon>
        <taxon>Zoopagomycota</taxon>
        <taxon>Entomophthoromycotina</taxon>
        <taxon>Entomophthoromycetes</taxon>
        <taxon>Entomophthorales</taxon>
        <taxon>Entomophthoraceae</taxon>
        <taxon>Entomophthora</taxon>
    </lineage>
</organism>
<dbReference type="EMBL" id="QTSX02000873">
    <property type="protein sequence ID" value="KAJ9084175.1"/>
    <property type="molecule type" value="Genomic_DNA"/>
</dbReference>
<evidence type="ECO:0000313" key="1">
    <source>
        <dbReference type="EMBL" id="KAJ9084175.1"/>
    </source>
</evidence>
<accession>A0ACC2UAX3</accession>
<evidence type="ECO:0000313" key="2">
    <source>
        <dbReference type="Proteomes" id="UP001165960"/>
    </source>
</evidence>
<protein>
    <submittedName>
        <fullName evidence="1">Uncharacterized protein</fullName>
    </submittedName>
</protein>
<reference evidence="1" key="1">
    <citation type="submission" date="2022-04" db="EMBL/GenBank/DDBJ databases">
        <title>Genome of the entomopathogenic fungus Entomophthora muscae.</title>
        <authorList>
            <person name="Elya C."/>
            <person name="Lovett B.R."/>
            <person name="Lee E."/>
            <person name="Macias A.M."/>
            <person name="Hajek A.E."/>
            <person name="De Bivort B.L."/>
            <person name="Kasson M.T."/>
            <person name="De Fine Licht H.H."/>
            <person name="Stajich J.E."/>
        </authorList>
    </citation>
    <scope>NUCLEOTIDE SEQUENCE</scope>
    <source>
        <strain evidence="1">Berkeley</strain>
    </source>
</reference>